<dbReference type="EMBL" id="KZ819890">
    <property type="protein sequence ID" value="PWN50870.1"/>
    <property type="molecule type" value="Genomic_DNA"/>
</dbReference>
<gene>
    <name evidence="1" type="ORF">IE53DRAFT_368539</name>
</gene>
<proteinExistence type="predicted"/>
<sequence>MATQHCVASLPPIPSSGPLPNTRTTSLVNVQATESSSTAAKALVTQQCRHSIASDLSCNTLDSGSSSSSSNSMTNSIGFPGASRPSSATTFATSRPSSVASNASSGSQGHSQAYGHLAACPALLSPGLASALGLGPSTGSGSASSARGEKKVYGRTRAQSSQGALATGRRPSLPIVPSMANRISVASISSFDSLPEDEMVLGFGAMGLAGSASSSSSDKRRGSSMDRSRNSPQLGADSPRLEQQTLHSELSTKAFPSMTESPKSSPVGPDADADSFAMPPPEHSREGSKNSFASAASTSSSRPPVALRRSATEPVKGKSTTSKAQQEMMVRRKLIANELLETERLFVASLKLVDQSYYQPLLSRVGKSGSANSGGQIISRKVLGEIFSNFADIYQLNSELLSRLEERLSGKSRASFNSRPLSMVEGERPSGQVAGLDGTSKPWDPALDNLGDILLPLAPFLKMYSLFVKNFTSSLERIESERKSNESFARFLTETEKARWGREKSTAAGASPAKPGFGFGLGFQAHLLTIVQRIPRYKLLINDLVKSTPETHPDWKDLNRTEQMIEQVASYINENIRQHEMIMTMLSLQRSIQGLTEPLIAPGRSFIKRGTLIKTCRRNFQPREFFLFSDCLIYASPITGGIESASAAWLAFSRSGLYPAGLGESIYGGPPQSPTSSNGDASPIESSYHRMRTFSVPEPYTPLAGAIFNLSGQQLQFRSKFMLRDCTVVGVDDISVDGLRHCFEIRTPDKSFAVYAETSAAKEAWLSAIRDAKTDFMSARRTLKAEEDSIEAKRDRRRSQYRVDPSRPGYRKLAGQAGPSIYLGAGGGMSHSPSTHTITETEGEGADARESETVLHARPDSAAPKDSSRPISFPSSSTSVSLVTLLAPSANATPTRPLKVLEDYNAPVWVPDSRADKCVCCSESFGMWRRKHHCRLCGRVVCWSCSTRSFLIPSYEEGEEDKPARACDSCYDSVFPAESPEMSPAQFGSRDDGLQGRRDSSVDRDRNRFPDSDTSPGSPDTPGEGSPPTIPARVLPNGSSSSSNCHLRPFPTSAKLPVRPTSLRIECDENVTEGGLERKVADEAPRFTFGEARSRTSISLAPGTRFPGDRALAAEARLFNASLSPQVQAATSGTGTFRLVTPRLTTPEAEEPVRRMRKDSTQSVVGSGGSYFADADSVDHSANDPRTNDANVCQSAAQISSGTHLRQQLRKKPLSAAARLSSFYGAGLGLNPSKSDLSKK</sequence>
<keyword evidence="2" id="KW-1185">Reference proteome</keyword>
<organism evidence="1 2">
    <name type="scientific">Violaceomyces palustris</name>
    <dbReference type="NCBI Taxonomy" id="1673888"/>
    <lineage>
        <taxon>Eukaryota</taxon>
        <taxon>Fungi</taxon>
        <taxon>Dikarya</taxon>
        <taxon>Basidiomycota</taxon>
        <taxon>Ustilaginomycotina</taxon>
        <taxon>Ustilaginomycetes</taxon>
        <taxon>Violaceomycetales</taxon>
        <taxon>Violaceomycetaceae</taxon>
        <taxon>Violaceomyces</taxon>
    </lineage>
</organism>
<evidence type="ECO:0000313" key="2">
    <source>
        <dbReference type="Proteomes" id="UP000245626"/>
    </source>
</evidence>
<protein>
    <submittedName>
        <fullName evidence="1">Uncharacterized protein</fullName>
    </submittedName>
</protein>
<evidence type="ECO:0000313" key="1">
    <source>
        <dbReference type="EMBL" id="PWN50870.1"/>
    </source>
</evidence>
<dbReference type="Proteomes" id="UP000245626">
    <property type="component" value="Unassembled WGS sequence"/>
</dbReference>
<name>A0ACD0NYF3_9BASI</name>
<accession>A0ACD0NYF3</accession>
<reference evidence="1 2" key="1">
    <citation type="journal article" date="2018" name="Mol. Biol. Evol.">
        <title>Broad Genomic Sampling Reveals a Smut Pathogenic Ancestry of the Fungal Clade Ustilaginomycotina.</title>
        <authorList>
            <person name="Kijpornyongpan T."/>
            <person name="Mondo S.J."/>
            <person name="Barry K."/>
            <person name="Sandor L."/>
            <person name="Lee J."/>
            <person name="Lipzen A."/>
            <person name="Pangilinan J."/>
            <person name="LaButti K."/>
            <person name="Hainaut M."/>
            <person name="Henrissat B."/>
            <person name="Grigoriev I.V."/>
            <person name="Spatafora J.W."/>
            <person name="Aime M.C."/>
        </authorList>
    </citation>
    <scope>NUCLEOTIDE SEQUENCE [LARGE SCALE GENOMIC DNA]</scope>
    <source>
        <strain evidence="1 2">SA 807</strain>
    </source>
</reference>